<dbReference type="GO" id="GO:0006508">
    <property type="term" value="P:proteolysis"/>
    <property type="evidence" value="ECO:0007669"/>
    <property type="project" value="UniProtKB-KW"/>
</dbReference>
<dbReference type="Pfam" id="PF01546">
    <property type="entry name" value="Peptidase_M20"/>
    <property type="match status" value="1"/>
</dbReference>
<name>A0A3B1CU57_9ZZZZ</name>
<evidence type="ECO:0000256" key="1">
    <source>
        <dbReference type="ARBA" id="ARBA00022670"/>
    </source>
</evidence>
<dbReference type="SUPFAM" id="SSF53187">
    <property type="entry name" value="Zn-dependent exopeptidases"/>
    <property type="match status" value="1"/>
</dbReference>
<dbReference type="InterPro" id="IPR011650">
    <property type="entry name" value="Peptidase_M20_dimer"/>
</dbReference>
<gene>
    <name evidence="5" type="ORF">MNBD_IGNAVI01-2286</name>
</gene>
<reference evidence="5" key="1">
    <citation type="submission" date="2018-06" db="EMBL/GenBank/DDBJ databases">
        <authorList>
            <person name="Zhirakovskaya E."/>
        </authorList>
    </citation>
    <scope>NUCLEOTIDE SEQUENCE</scope>
</reference>
<dbReference type="Gene3D" id="3.40.630.10">
    <property type="entry name" value="Zn peptidases"/>
    <property type="match status" value="1"/>
</dbReference>
<sequence length="246" mass="27249">MQQAVKYIKQNKKNYIEELKDYLRIPSISTLKSSVPDIKKCSKFVASKLKEAGMQKVEIIPTDGHPLVYAEWMGAPGKPTVLIYGHYDVQPVDPIELWKSPPFEPVIKSGKIWARGADDNKGQNFIHIKSVEAYLKTTGKLPLNVKFIIEGEEEIGSESLEKFLKTNQKKLKCDAVLISDTSMYGPGIPTINYGLRGLCYMEVEVTGPNRDMHSGSFGGGIANPINELAKIIAKLVNKDGKITIPG</sequence>
<dbReference type="EMBL" id="UOGD01000161">
    <property type="protein sequence ID" value="VAX20217.1"/>
    <property type="molecule type" value="Genomic_DNA"/>
</dbReference>
<proteinExistence type="predicted"/>
<evidence type="ECO:0000256" key="3">
    <source>
        <dbReference type="ARBA" id="ARBA00022801"/>
    </source>
</evidence>
<dbReference type="InterPro" id="IPR002933">
    <property type="entry name" value="Peptidase_M20"/>
</dbReference>
<protein>
    <submittedName>
        <fullName evidence="5">Acetylornithine deacetylase/Succinyl-diaminopimelate desuccinylase and related deacylases</fullName>
    </submittedName>
</protein>
<dbReference type="PANTHER" id="PTHR43270:SF12">
    <property type="entry name" value="SUCCINYL-DIAMINOPIMELATE DESUCCINYLASE"/>
    <property type="match status" value="1"/>
</dbReference>
<accession>A0A3B1CU57</accession>
<evidence type="ECO:0000313" key="5">
    <source>
        <dbReference type="EMBL" id="VAX20217.1"/>
    </source>
</evidence>
<keyword evidence="3" id="KW-0378">Hydrolase</keyword>
<dbReference type="Pfam" id="PF07687">
    <property type="entry name" value="M20_dimer"/>
    <property type="match status" value="1"/>
</dbReference>
<feature type="domain" description="Peptidase M20 dimerisation" evidence="4">
    <location>
        <begin position="193"/>
        <end position="241"/>
    </location>
</feature>
<feature type="non-terminal residue" evidence="5">
    <location>
        <position position="246"/>
    </location>
</feature>
<evidence type="ECO:0000256" key="2">
    <source>
        <dbReference type="ARBA" id="ARBA00022723"/>
    </source>
</evidence>
<dbReference type="PANTHER" id="PTHR43270">
    <property type="entry name" value="BETA-ALA-HIS DIPEPTIDASE"/>
    <property type="match status" value="1"/>
</dbReference>
<keyword evidence="1" id="KW-0645">Protease</keyword>
<dbReference type="GO" id="GO:0046872">
    <property type="term" value="F:metal ion binding"/>
    <property type="evidence" value="ECO:0007669"/>
    <property type="project" value="UniProtKB-KW"/>
</dbReference>
<organism evidence="5">
    <name type="scientific">hydrothermal vent metagenome</name>
    <dbReference type="NCBI Taxonomy" id="652676"/>
    <lineage>
        <taxon>unclassified sequences</taxon>
        <taxon>metagenomes</taxon>
        <taxon>ecological metagenomes</taxon>
    </lineage>
</organism>
<evidence type="ECO:0000259" key="4">
    <source>
        <dbReference type="Pfam" id="PF07687"/>
    </source>
</evidence>
<dbReference type="InterPro" id="IPR051458">
    <property type="entry name" value="Cyt/Met_Dipeptidase"/>
</dbReference>
<dbReference type="AlphaFoldDB" id="A0A3B1CU57"/>
<dbReference type="GO" id="GO:0008233">
    <property type="term" value="F:peptidase activity"/>
    <property type="evidence" value="ECO:0007669"/>
    <property type="project" value="UniProtKB-KW"/>
</dbReference>
<keyword evidence="2" id="KW-0479">Metal-binding</keyword>